<dbReference type="FunFam" id="1.20.1070.10:FF:000279">
    <property type="entry name" value="Trace amine-associated receptor 16f"/>
    <property type="match status" value="1"/>
</dbReference>
<dbReference type="Gene3D" id="1.20.1070.10">
    <property type="entry name" value="Rhodopsin 7-helix transmembrane proteins"/>
    <property type="match status" value="1"/>
</dbReference>
<feature type="transmembrane region" description="Helical" evidence="10">
    <location>
        <begin position="201"/>
        <end position="222"/>
    </location>
</feature>
<evidence type="ECO:0000256" key="6">
    <source>
        <dbReference type="ARBA" id="ARBA00023136"/>
    </source>
</evidence>
<dbReference type="EMBL" id="JBHFQA010000008">
    <property type="protein sequence ID" value="KAL2094483.1"/>
    <property type="molecule type" value="Genomic_DNA"/>
</dbReference>
<reference evidence="13 14" key="1">
    <citation type="submission" date="2024-09" db="EMBL/GenBank/DDBJ databases">
        <title>A chromosome-level genome assembly of Gray's grenadier anchovy, Coilia grayii.</title>
        <authorList>
            <person name="Fu Z."/>
        </authorList>
    </citation>
    <scope>NUCLEOTIDE SEQUENCE [LARGE SCALE GENOMIC DNA]</scope>
    <source>
        <strain evidence="13">G4</strain>
        <tissue evidence="13">Muscle</tissue>
    </source>
</reference>
<evidence type="ECO:0000256" key="10">
    <source>
        <dbReference type="SAM" id="Phobius"/>
    </source>
</evidence>
<comment type="caution">
    <text evidence="13">The sequence shown here is derived from an EMBL/GenBank/DDBJ whole genome shotgun (WGS) entry which is preliminary data.</text>
</comment>
<evidence type="ECO:0000256" key="1">
    <source>
        <dbReference type="ARBA" id="ARBA00004651"/>
    </source>
</evidence>
<comment type="similarity">
    <text evidence="9">Belongs to the G-protein coupled receptor 1 family.</text>
</comment>
<dbReference type="SMART" id="SM01381">
    <property type="entry name" value="7TM_GPCR_Srsx"/>
    <property type="match status" value="1"/>
</dbReference>
<feature type="transmembrane region" description="Helical" evidence="10">
    <location>
        <begin position="40"/>
        <end position="63"/>
    </location>
</feature>
<dbReference type="GO" id="GO:0004930">
    <property type="term" value="F:G protein-coupled receptor activity"/>
    <property type="evidence" value="ECO:0007669"/>
    <property type="project" value="UniProtKB-KW"/>
</dbReference>
<feature type="domain" description="G-protein coupled receptors family 1 profile" evidence="12">
    <location>
        <begin position="55"/>
        <end position="311"/>
    </location>
</feature>
<organism evidence="13 14">
    <name type="scientific">Coilia grayii</name>
    <name type="common">Gray's grenadier anchovy</name>
    <dbReference type="NCBI Taxonomy" id="363190"/>
    <lineage>
        <taxon>Eukaryota</taxon>
        <taxon>Metazoa</taxon>
        <taxon>Chordata</taxon>
        <taxon>Craniata</taxon>
        <taxon>Vertebrata</taxon>
        <taxon>Euteleostomi</taxon>
        <taxon>Actinopterygii</taxon>
        <taxon>Neopterygii</taxon>
        <taxon>Teleostei</taxon>
        <taxon>Clupei</taxon>
        <taxon>Clupeiformes</taxon>
        <taxon>Clupeoidei</taxon>
        <taxon>Engraulidae</taxon>
        <taxon>Coilinae</taxon>
        <taxon>Coilia</taxon>
    </lineage>
</organism>
<keyword evidence="8 9" id="KW-0807">Transducer</keyword>
<evidence type="ECO:0000313" key="13">
    <source>
        <dbReference type="EMBL" id="KAL2094483.1"/>
    </source>
</evidence>
<evidence type="ECO:0000256" key="5">
    <source>
        <dbReference type="ARBA" id="ARBA00023040"/>
    </source>
</evidence>
<keyword evidence="6 10" id="KW-0472">Membrane</keyword>
<dbReference type="Pfam" id="PF00001">
    <property type="entry name" value="7tm_1"/>
    <property type="match status" value="1"/>
</dbReference>
<dbReference type="PANTHER" id="PTHR24249:SF381">
    <property type="entry name" value="TRACE AMINE ASSOCIATED RECEPTOR 19P-RELATED"/>
    <property type="match status" value="1"/>
</dbReference>
<dbReference type="PRINTS" id="PR00237">
    <property type="entry name" value="GPCRRHODOPSN"/>
</dbReference>
<name>A0ABD1K5U7_9TELE</name>
<evidence type="ECO:0000256" key="8">
    <source>
        <dbReference type="ARBA" id="ARBA00023224"/>
    </source>
</evidence>
<protein>
    <recommendedName>
        <fullName evidence="12">G-protein coupled receptors family 1 profile domain-containing protein</fullName>
    </recommendedName>
</protein>
<evidence type="ECO:0000259" key="12">
    <source>
        <dbReference type="PROSITE" id="PS50262"/>
    </source>
</evidence>
<keyword evidence="5 9" id="KW-0297">G-protein coupled receptor</keyword>
<dbReference type="InterPro" id="IPR050569">
    <property type="entry name" value="TAAR"/>
</dbReference>
<keyword evidence="2" id="KW-1003">Cell membrane</keyword>
<keyword evidence="14" id="KW-1185">Reference proteome</keyword>
<feature type="transmembrane region" description="Helical" evidence="10">
    <location>
        <begin position="155"/>
        <end position="175"/>
    </location>
</feature>
<keyword evidence="3 9" id="KW-0812">Transmembrane</keyword>
<dbReference type="PROSITE" id="PS00237">
    <property type="entry name" value="G_PROTEIN_RECEP_F1_1"/>
    <property type="match status" value="1"/>
</dbReference>
<comment type="subcellular location">
    <subcellularLocation>
        <location evidence="1">Cell membrane</location>
        <topology evidence="1">Multi-pass membrane protein</topology>
    </subcellularLocation>
</comment>
<feature type="chain" id="PRO_5044790023" description="G-protein coupled receptors family 1 profile domain-containing protein" evidence="11">
    <location>
        <begin position="17"/>
        <end position="345"/>
    </location>
</feature>
<dbReference type="InterPro" id="IPR000276">
    <property type="entry name" value="GPCR_Rhodpsn"/>
</dbReference>
<evidence type="ECO:0000313" key="14">
    <source>
        <dbReference type="Proteomes" id="UP001591681"/>
    </source>
</evidence>
<evidence type="ECO:0000256" key="7">
    <source>
        <dbReference type="ARBA" id="ARBA00023170"/>
    </source>
</evidence>
<feature type="transmembrane region" description="Helical" evidence="10">
    <location>
        <begin position="298"/>
        <end position="318"/>
    </location>
</feature>
<dbReference type="PROSITE" id="PS50262">
    <property type="entry name" value="G_PROTEIN_RECEP_F1_2"/>
    <property type="match status" value="1"/>
</dbReference>
<evidence type="ECO:0000256" key="11">
    <source>
        <dbReference type="SAM" id="SignalP"/>
    </source>
</evidence>
<dbReference type="Proteomes" id="UP001591681">
    <property type="component" value="Unassembled WGS sequence"/>
</dbReference>
<dbReference type="AlphaFoldDB" id="A0ABD1K5U7"/>
<proteinExistence type="inferred from homology"/>
<feature type="transmembrane region" description="Helical" evidence="10">
    <location>
        <begin position="258"/>
        <end position="278"/>
    </location>
</feature>
<keyword evidence="7 9" id="KW-0675">Receptor</keyword>
<feature type="signal peptide" evidence="11">
    <location>
        <begin position="1"/>
        <end position="16"/>
    </location>
</feature>
<evidence type="ECO:0000256" key="4">
    <source>
        <dbReference type="ARBA" id="ARBA00022989"/>
    </source>
</evidence>
<evidence type="ECO:0000256" key="9">
    <source>
        <dbReference type="RuleBase" id="RU000688"/>
    </source>
</evidence>
<dbReference type="PANTHER" id="PTHR24249">
    <property type="entry name" value="HISTAMINE RECEPTOR-RELATED G-PROTEIN COUPLED RECEPTOR"/>
    <property type="match status" value="1"/>
</dbReference>
<feature type="transmembrane region" description="Helical" evidence="10">
    <location>
        <begin position="75"/>
        <end position="92"/>
    </location>
</feature>
<evidence type="ECO:0000256" key="2">
    <source>
        <dbReference type="ARBA" id="ARBA00022475"/>
    </source>
</evidence>
<feature type="transmembrane region" description="Helical" evidence="10">
    <location>
        <begin position="112"/>
        <end position="134"/>
    </location>
</feature>
<evidence type="ECO:0000256" key="3">
    <source>
        <dbReference type="ARBA" id="ARBA00022692"/>
    </source>
</evidence>
<gene>
    <name evidence="13" type="ORF">ACEWY4_009202</name>
</gene>
<dbReference type="InterPro" id="IPR017452">
    <property type="entry name" value="GPCR_Rhodpsn_7TM"/>
</dbReference>
<dbReference type="SUPFAM" id="SSF81321">
    <property type="entry name" value="Family A G protein-coupled receptor-like"/>
    <property type="match status" value="1"/>
</dbReference>
<accession>A0ABD1K5U7</accession>
<keyword evidence="11" id="KW-0732">Signal</keyword>
<dbReference type="GO" id="GO:0005886">
    <property type="term" value="C:plasma membrane"/>
    <property type="evidence" value="ECO:0007669"/>
    <property type="project" value="UniProtKB-SubCell"/>
</dbReference>
<sequence>MFMCFVLLADMDESLALQYCYPWNNASCIKTVRPTYEYVVMFFIFSVISATTVVVNLLVVIAIAHFRQLHTPTNLLILSLSVADFLIGVIVIPVEAIKLTETCWYFGQQFCFIFQCIVYTLLSSSLGHLVVIAVDRYVAVCDPLLYAQRMTVNKVIISMSVIWSCSVLYNLLLLYCNRSVNISGQNGVCHGECFLYISFEWGMFDLIISFIAPCTIMITLYLRIFQVATYQANAIYSISASIGYTDNIKMPPKSEGKAAKTLGIVVAVYLLCWIPYYLSLLTADTSESSANAMTFLSWILYTNSCVNPIIYALFYSWFKMAVRYILTLKILESSSSFLNLVSENY</sequence>
<keyword evidence="4 10" id="KW-1133">Transmembrane helix</keyword>